<gene>
    <name evidence="6" type="ORF">CKO31_12925</name>
</gene>
<keyword evidence="4 5" id="KW-0472">Membrane</keyword>
<keyword evidence="7" id="KW-1185">Reference proteome</keyword>
<protein>
    <recommendedName>
        <fullName evidence="8">DoxX family protein</fullName>
    </recommendedName>
</protein>
<evidence type="ECO:0000256" key="3">
    <source>
        <dbReference type="ARBA" id="ARBA00022989"/>
    </source>
</evidence>
<sequence>MTAITADTRHHASSRSGQESLKALAAGHAHWLPRIAFASVFLFHGVDKLVNVAGFAQMMGLPLAAAWLVTFAEIAAGVGVLAGPLLRRDWITRLAGVAAMPVLLGAIVMVHWGQWSFVPSDSHPMGGMEFQAVLLLLALWFVAVGNRTA</sequence>
<proteinExistence type="predicted"/>
<feature type="transmembrane region" description="Helical" evidence="5">
    <location>
        <begin position="94"/>
        <end position="113"/>
    </location>
</feature>
<evidence type="ECO:0008006" key="8">
    <source>
        <dbReference type="Google" id="ProtNLM"/>
    </source>
</evidence>
<organism evidence="6 7">
    <name type="scientific">Thiohalocapsa halophila</name>
    <dbReference type="NCBI Taxonomy" id="69359"/>
    <lineage>
        <taxon>Bacteria</taxon>
        <taxon>Pseudomonadati</taxon>
        <taxon>Pseudomonadota</taxon>
        <taxon>Gammaproteobacteria</taxon>
        <taxon>Chromatiales</taxon>
        <taxon>Chromatiaceae</taxon>
        <taxon>Thiohalocapsa</taxon>
    </lineage>
</organism>
<evidence type="ECO:0000256" key="1">
    <source>
        <dbReference type="ARBA" id="ARBA00004141"/>
    </source>
</evidence>
<keyword evidence="2 5" id="KW-0812">Transmembrane</keyword>
<name>A0ABS1CIA8_9GAMM</name>
<evidence type="ECO:0000313" key="6">
    <source>
        <dbReference type="EMBL" id="MBK1631630.1"/>
    </source>
</evidence>
<feature type="transmembrane region" description="Helical" evidence="5">
    <location>
        <begin position="63"/>
        <end position="82"/>
    </location>
</feature>
<feature type="transmembrane region" description="Helical" evidence="5">
    <location>
        <begin position="125"/>
        <end position="144"/>
    </location>
</feature>
<dbReference type="RefSeq" id="WP_200238155.1">
    <property type="nucleotide sequence ID" value="NZ_NRRV01000029.1"/>
</dbReference>
<dbReference type="Proteomes" id="UP000748752">
    <property type="component" value="Unassembled WGS sequence"/>
</dbReference>
<dbReference type="EMBL" id="NRRV01000029">
    <property type="protein sequence ID" value="MBK1631630.1"/>
    <property type="molecule type" value="Genomic_DNA"/>
</dbReference>
<dbReference type="Pfam" id="PF07681">
    <property type="entry name" value="DoxX"/>
    <property type="match status" value="1"/>
</dbReference>
<feature type="transmembrane region" description="Helical" evidence="5">
    <location>
        <begin position="21"/>
        <end position="43"/>
    </location>
</feature>
<evidence type="ECO:0000256" key="5">
    <source>
        <dbReference type="SAM" id="Phobius"/>
    </source>
</evidence>
<accession>A0ABS1CIA8</accession>
<keyword evidence="3 5" id="KW-1133">Transmembrane helix</keyword>
<dbReference type="InterPro" id="IPR032808">
    <property type="entry name" value="DoxX"/>
</dbReference>
<evidence type="ECO:0000313" key="7">
    <source>
        <dbReference type="Proteomes" id="UP000748752"/>
    </source>
</evidence>
<comment type="subcellular location">
    <subcellularLocation>
        <location evidence="1">Membrane</location>
        <topology evidence="1">Multi-pass membrane protein</topology>
    </subcellularLocation>
</comment>
<comment type="caution">
    <text evidence="6">The sequence shown here is derived from an EMBL/GenBank/DDBJ whole genome shotgun (WGS) entry which is preliminary data.</text>
</comment>
<reference evidence="6 7" key="1">
    <citation type="journal article" date="2020" name="Microorganisms">
        <title>Osmotic Adaptation and Compatible Solute Biosynthesis of Phototrophic Bacteria as Revealed from Genome Analyses.</title>
        <authorList>
            <person name="Imhoff J.F."/>
            <person name="Rahn T."/>
            <person name="Kunzel S."/>
            <person name="Keller A."/>
            <person name="Neulinger S.C."/>
        </authorList>
    </citation>
    <scope>NUCLEOTIDE SEQUENCE [LARGE SCALE GENOMIC DNA]</scope>
    <source>
        <strain evidence="6 7">DSM 6210</strain>
    </source>
</reference>
<evidence type="ECO:0000256" key="2">
    <source>
        <dbReference type="ARBA" id="ARBA00022692"/>
    </source>
</evidence>
<evidence type="ECO:0000256" key="4">
    <source>
        <dbReference type="ARBA" id="ARBA00023136"/>
    </source>
</evidence>